<evidence type="ECO:0000313" key="2">
    <source>
        <dbReference type="Proteomes" id="UP000278756"/>
    </source>
</evidence>
<evidence type="ECO:0000313" key="1">
    <source>
        <dbReference type="EMBL" id="BBF82046.1"/>
    </source>
</evidence>
<protein>
    <submittedName>
        <fullName evidence="1">Uncharacterized protein</fullName>
    </submittedName>
</protein>
<dbReference type="Proteomes" id="UP000278756">
    <property type="component" value="Chromosome 2"/>
</dbReference>
<dbReference type="AlphaFoldDB" id="A0A3G9G5U8"/>
<dbReference type="InterPro" id="IPR046297">
    <property type="entry name" value="DUF6334"/>
</dbReference>
<gene>
    <name evidence="1" type="ORF">EM6_2666</name>
</gene>
<dbReference type="Pfam" id="PF19860">
    <property type="entry name" value="DUF6334"/>
    <property type="match status" value="1"/>
</dbReference>
<reference evidence="2" key="2">
    <citation type="journal article" date="2017" name="Plant Physiol. Biochem.">
        <title>Differential oxidative and antioxidative response of duckweed Lemna minor toward plant growth promoting/inhibiting bacteria.</title>
        <authorList>
            <person name="Ishizawa H."/>
            <person name="Kuroda M."/>
            <person name="Morikawa M."/>
            <person name="Ike M."/>
        </authorList>
    </citation>
    <scope>NUCLEOTIDE SEQUENCE [LARGE SCALE GENOMIC DNA]</scope>
    <source>
        <strain evidence="2">M6</strain>
    </source>
</reference>
<name>A0A3G9G5U8_9CAUL</name>
<dbReference type="EMBL" id="AP018828">
    <property type="protein sequence ID" value="BBF82046.1"/>
    <property type="molecule type" value="Genomic_DNA"/>
</dbReference>
<sequence>MPALDFCIGQEFGWAWFAENYLGYNDLFLIGFSKSGQAAEALTPAVGFIGEGSVIGILRLSALL</sequence>
<reference evidence="2" key="1">
    <citation type="journal article" date="2017" name="Biotechnol. Biofuels">
        <title>Evaluation of environmental bacterial communities as a factor affecting the growth of duckweed Lemna minor.</title>
        <authorList>
            <person name="Ishizawa H."/>
            <person name="Kuroda M."/>
            <person name="Morikawa M."/>
            <person name="Ike M."/>
        </authorList>
    </citation>
    <scope>NUCLEOTIDE SEQUENCE [LARGE SCALE GENOMIC DNA]</scope>
    <source>
        <strain evidence="2">M6</strain>
    </source>
</reference>
<proteinExistence type="predicted"/>
<organism evidence="1 2">
    <name type="scientific">Asticcacaulis excentricus</name>
    <dbReference type="NCBI Taxonomy" id="78587"/>
    <lineage>
        <taxon>Bacteria</taxon>
        <taxon>Pseudomonadati</taxon>
        <taxon>Pseudomonadota</taxon>
        <taxon>Alphaproteobacteria</taxon>
        <taxon>Caulobacterales</taxon>
        <taxon>Caulobacteraceae</taxon>
        <taxon>Asticcacaulis</taxon>
    </lineage>
</organism>
<accession>A0A3G9G5U8</accession>